<evidence type="ECO:0000313" key="3">
    <source>
        <dbReference type="Proteomes" id="UP000002428"/>
    </source>
</evidence>
<dbReference type="KEGG" id="cgr:2886906"/>
<dbReference type="AlphaFoldDB" id="Q6FX45"/>
<dbReference type="EMBL" id="CR380949">
    <property type="protein sequence ID" value="CAG58103.1"/>
    <property type="molecule type" value="Genomic_DNA"/>
</dbReference>
<reference evidence="2 3" key="1">
    <citation type="journal article" date="2004" name="Nature">
        <title>Genome evolution in yeasts.</title>
        <authorList>
            <consortium name="Genolevures"/>
            <person name="Dujon B."/>
            <person name="Sherman D."/>
            <person name="Fischer G."/>
            <person name="Durrens P."/>
            <person name="Casaregola S."/>
            <person name="Lafontaine I."/>
            <person name="de Montigny J."/>
            <person name="Marck C."/>
            <person name="Neuveglise C."/>
            <person name="Talla E."/>
            <person name="Goffard N."/>
            <person name="Frangeul L."/>
            <person name="Aigle M."/>
            <person name="Anthouard V."/>
            <person name="Babour A."/>
            <person name="Barbe V."/>
            <person name="Barnay S."/>
            <person name="Blanchin S."/>
            <person name="Beckerich J.M."/>
            <person name="Beyne E."/>
            <person name="Bleykasten C."/>
            <person name="Boisrame A."/>
            <person name="Boyer J."/>
            <person name="Cattolico L."/>
            <person name="Confanioleri F."/>
            <person name="de Daruvar A."/>
            <person name="Despons L."/>
            <person name="Fabre E."/>
            <person name="Fairhead C."/>
            <person name="Ferry-Dumazet H."/>
            <person name="Groppi A."/>
            <person name="Hantraye F."/>
            <person name="Hennequin C."/>
            <person name="Jauniaux N."/>
            <person name="Joyet P."/>
            <person name="Kachouri R."/>
            <person name="Kerrest A."/>
            <person name="Koszul R."/>
            <person name="Lemaire M."/>
            <person name="Lesur I."/>
            <person name="Ma L."/>
            <person name="Muller H."/>
            <person name="Nicaud J.M."/>
            <person name="Nikolski M."/>
            <person name="Oztas S."/>
            <person name="Ozier-Kalogeropoulos O."/>
            <person name="Pellenz S."/>
            <person name="Potier S."/>
            <person name="Richard G.F."/>
            <person name="Straub M.L."/>
            <person name="Suleau A."/>
            <person name="Swennene D."/>
            <person name="Tekaia F."/>
            <person name="Wesolowski-Louvel M."/>
            <person name="Westhof E."/>
            <person name="Wirth B."/>
            <person name="Zeniou-Meyer M."/>
            <person name="Zivanovic I."/>
            <person name="Bolotin-Fukuhara M."/>
            <person name="Thierry A."/>
            <person name="Bouchier C."/>
            <person name="Caudron B."/>
            <person name="Scarpelli C."/>
            <person name="Gaillardin C."/>
            <person name="Weissenbach J."/>
            <person name="Wincker P."/>
            <person name="Souciet J.L."/>
        </authorList>
    </citation>
    <scope>NUCLEOTIDE SEQUENCE [LARGE SCALE GENOMIC DNA]</scope>
    <source>
        <strain evidence="3">ATCC 2001 / BCRC 20586 / JCM 3761 / NBRC 0622 / NRRL Y-65 / CBS 138</strain>
    </source>
</reference>
<dbReference type="InParanoid" id="Q6FX45"/>
<evidence type="ECO:0000313" key="1">
    <source>
        <dbReference type="CGD" id="CAL0127634"/>
    </source>
</evidence>
<sequence>MYYPRVHIDSTTAIMSHPLLHTRRCKSTSSLSSTRHLSFSGTRRQSFNMFDDHDNNTPSISGCKVRYTRRKRSIKRNKTETPTLNNNKNKDSEENVVFTTNITPSLNSVLSQIKNSNNLSNKASVDLLAKSENTGSTSPHLKPTDSGILLKRKLSDETHNCNINTDSGFNFRESLKLDTLSDAEDLSFSRDEDISNLSIATMEIHPLTEEMTPDKMNSHNEDNSTDIGKIIDDNLAPKLKIINIDDLDLNDHWKVDELSEVLPPIFHRSYGYVKPVSSLERITDNDSISISHRVQENGRRNSLDLSFTGMKPTQGQMTIKTSPYSAASNIIYGKDSVELESWPEANFAPSSKSNKLTRDNMEKSSNQQHDLVPLLLSDKRVRANSLNGNFLKLYSIKTSATYKSLIPEVNVDESVLQQLSYKDIWNLDIHETDVAPKDIKIALITKKKLWSDLLHQTRRDLYGEHTPWNMKFVVQDTDPVANIDNSTEERRVSLVRLKSEVKPWTTNEDLSSELSGTRMLKPCGKLKLTSKGPNKEIQYVVKGWCDSRFQ</sequence>
<dbReference type="OMA" id="ITRRKLW"/>
<gene>
    <name evidence="1 2" type="ordered locus">CAGL0C00407g</name>
</gene>
<dbReference type="HOGENOM" id="CLU_041586_0_0_1"/>
<dbReference type="Proteomes" id="UP000002428">
    <property type="component" value="Chromosome C"/>
</dbReference>
<organism evidence="2 3">
    <name type="scientific">Candida glabrata (strain ATCC 2001 / BCRC 20586 / JCM 3761 / NBRC 0622 / NRRL Y-65 / CBS 138)</name>
    <name type="common">Yeast</name>
    <name type="synonym">Nakaseomyces glabratus</name>
    <dbReference type="NCBI Taxonomy" id="284593"/>
    <lineage>
        <taxon>Eukaryota</taxon>
        <taxon>Fungi</taxon>
        <taxon>Dikarya</taxon>
        <taxon>Ascomycota</taxon>
        <taxon>Saccharomycotina</taxon>
        <taxon>Saccharomycetes</taxon>
        <taxon>Saccharomycetales</taxon>
        <taxon>Saccharomycetaceae</taxon>
        <taxon>Nakaseomyces</taxon>
    </lineage>
</organism>
<protein>
    <recommendedName>
        <fullName evidence="4">Protein GIS3</fullName>
    </recommendedName>
</protein>
<name>Q6FX45_CANGA</name>
<dbReference type="CGD" id="CAL0127634">
    <property type="gene designation" value="CAGL0C00407g"/>
</dbReference>
<accession>Q6FX45</accession>
<dbReference type="VEuPathDB" id="FungiDB:CAGL0C00407g"/>
<evidence type="ECO:0008006" key="4">
    <source>
        <dbReference type="Google" id="ProtNLM"/>
    </source>
</evidence>
<dbReference type="FunCoup" id="Q6FX45">
    <property type="interactions" value="35"/>
</dbReference>
<proteinExistence type="predicted"/>
<keyword evidence="3" id="KW-1185">Reference proteome</keyword>
<dbReference type="eggNOG" id="ENOG502SGNS">
    <property type="taxonomic scope" value="Eukaryota"/>
</dbReference>
<evidence type="ECO:0000313" key="2">
    <source>
        <dbReference type="EMBL" id="CAG58103.1"/>
    </source>
</evidence>